<dbReference type="GO" id="GO:0004553">
    <property type="term" value="F:hydrolase activity, hydrolyzing O-glycosyl compounds"/>
    <property type="evidence" value="ECO:0007669"/>
    <property type="project" value="InterPro"/>
</dbReference>
<sequence length="212" mass="24181">MSERLARAAKVETDVGTALDHAAWATASPIKIERYWSGEPAPLRRQAEARVLWSSEALHVLFVGRQHEALVVNDAPQTQKKSLGLWERDVCEIFIAPDAERPERYFEFEAAPTGEWLDLAIEWRPEGRKTDWDYASGMCVAASIEHERVRIAMRLPWHAFGRKPRAGEFWRVNLFRCIGAGPDRGYLAWSPTRTPQPNFHVPEAFGRLVFGD</sequence>
<accession>A0A0B6WWG2</accession>
<dbReference type="EMBL" id="CBXV010000002">
    <property type="protein sequence ID" value="CDM64510.1"/>
    <property type="molecule type" value="Genomic_DNA"/>
</dbReference>
<reference evidence="2 3" key="1">
    <citation type="submission" date="2013-12" db="EMBL/GenBank/DDBJ databases">
        <authorList>
            <person name="Stott M."/>
        </authorList>
    </citation>
    <scope>NUCLEOTIDE SEQUENCE [LARGE SCALE GENOMIC DNA]</scope>
    <source>
        <strain evidence="2 3">K22</strain>
    </source>
</reference>
<dbReference type="InterPro" id="IPR010502">
    <property type="entry name" value="Carb-bd_dom_fam9"/>
</dbReference>
<evidence type="ECO:0000313" key="2">
    <source>
        <dbReference type="EMBL" id="CDM64510.1"/>
    </source>
</evidence>
<dbReference type="GO" id="GO:0030246">
    <property type="term" value="F:carbohydrate binding"/>
    <property type="evidence" value="ECO:0007669"/>
    <property type="project" value="InterPro"/>
</dbReference>
<organism evidence="2 3">
    <name type="scientific">Pyrinomonas methylaliphatogenes</name>
    <dbReference type="NCBI Taxonomy" id="454194"/>
    <lineage>
        <taxon>Bacteria</taxon>
        <taxon>Pseudomonadati</taxon>
        <taxon>Acidobacteriota</taxon>
        <taxon>Blastocatellia</taxon>
        <taxon>Blastocatellales</taxon>
        <taxon>Pyrinomonadaceae</taxon>
        <taxon>Pyrinomonas</taxon>
    </lineage>
</organism>
<proteinExistence type="predicted"/>
<dbReference type="Proteomes" id="UP000031518">
    <property type="component" value="Unassembled WGS sequence"/>
</dbReference>
<dbReference type="Gene3D" id="2.60.40.1190">
    <property type="match status" value="1"/>
</dbReference>
<protein>
    <recommendedName>
        <fullName evidence="1">Carbohydrate-binding domain-containing protein</fullName>
    </recommendedName>
</protein>
<dbReference type="CDD" id="cd09620">
    <property type="entry name" value="CBM9_like_3"/>
    <property type="match status" value="1"/>
</dbReference>
<dbReference type="AlphaFoldDB" id="A0A0B6WWG2"/>
<dbReference type="STRING" id="454194.PYK22_00504"/>
<dbReference type="RefSeq" id="WP_041974008.1">
    <property type="nucleotide sequence ID" value="NZ_CBXV010000002.1"/>
</dbReference>
<dbReference type="GO" id="GO:0016052">
    <property type="term" value="P:carbohydrate catabolic process"/>
    <property type="evidence" value="ECO:0007669"/>
    <property type="project" value="InterPro"/>
</dbReference>
<dbReference type="Pfam" id="PF06452">
    <property type="entry name" value="CBM9_1"/>
    <property type="match status" value="1"/>
</dbReference>
<name>A0A0B6WWG2_9BACT</name>
<dbReference type="SUPFAM" id="SSF49344">
    <property type="entry name" value="CBD9-like"/>
    <property type="match status" value="1"/>
</dbReference>
<keyword evidence="3" id="KW-1185">Reference proteome</keyword>
<gene>
    <name evidence="2" type="ORF">PYK22_00504</name>
</gene>
<evidence type="ECO:0000313" key="3">
    <source>
        <dbReference type="Proteomes" id="UP000031518"/>
    </source>
</evidence>
<feature type="domain" description="Carbohydrate-binding" evidence="1">
    <location>
        <begin position="21"/>
        <end position="209"/>
    </location>
</feature>
<reference evidence="2 3" key="2">
    <citation type="submission" date="2015-01" db="EMBL/GenBank/DDBJ databases">
        <title>Complete genome sequence of Pyrinomonas methylaliphatogenes type strain K22T.</title>
        <authorList>
            <person name="Lee K.C.Y."/>
            <person name="Power J.F."/>
            <person name="Dunfield P.F."/>
            <person name="Morgan X.C."/>
            <person name="Huttenhower C."/>
            <person name="Stott M.B."/>
        </authorList>
    </citation>
    <scope>NUCLEOTIDE SEQUENCE [LARGE SCALE GENOMIC DNA]</scope>
    <source>
        <strain evidence="2 3">K22</strain>
    </source>
</reference>
<evidence type="ECO:0000259" key="1">
    <source>
        <dbReference type="Pfam" id="PF06452"/>
    </source>
</evidence>
<dbReference type="OrthoDB" id="190583at2"/>